<evidence type="ECO:0000256" key="1">
    <source>
        <dbReference type="SAM" id="Phobius"/>
    </source>
</evidence>
<sequence length="56" mass="6578">MTTKKCFLCWTVFINSLVILMICLLIFRCLIGFNNDLWTQFQNSFGSFNTTFLKSN</sequence>
<accession>A0A191S3W7</accession>
<gene>
    <name evidence="2" type="primary">U47A</name>
</gene>
<organism evidence="2 3">
    <name type="scientific">macacine betaherpesvirus 9</name>
    <dbReference type="NCBI Taxonomy" id="2560568"/>
    <lineage>
        <taxon>Viruses</taxon>
        <taxon>Duplodnaviria</taxon>
        <taxon>Heunggongvirae</taxon>
        <taxon>Peploviricota</taxon>
        <taxon>Herviviricetes</taxon>
        <taxon>Herpesvirales</taxon>
        <taxon>Orthoherpesviridae</taxon>
        <taxon>Betaherpesvirinae</taxon>
        <taxon>Roseolovirus</taxon>
        <taxon>Roseolovirus macacinebeta9</taxon>
    </lineage>
</organism>
<evidence type="ECO:0000313" key="3">
    <source>
        <dbReference type="Proteomes" id="UP000202843"/>
    </source>
</evidence>
<keyword evidence="1" id="KW-0472">Membrane</keyword>
<keyword evidence="1" id="KW-1133">Transmembrane helix</keyword>
<dbReference type="RefSeq" id="YP_009253952.1">
    <property type="nucleotide sequence ID" value="NC_030200.1"/>
</dbReference>
<feature type="transmembrane region" description="Helical" evidence="1">
    <location>
        <begin position="7"/>
        <end position="33"/>
    </location>
</feature>
<evidence type="ECO:0000313" key="2">
    <source>
        <dbReference type="EMBL" id="ANC96595.1"/>
    </source>
</evidence>
<reference evidence="2 3" key="1">
    <citation type="journal article" date="2016" name="J. Virol.">
        <title>Complete Unique Genome Sequence, Expression Profile, and Salivary Gland Tissue Tropism of the Herpesvirus 7 Homolog in Pigtailed Macaques.</title>
        <authorList>
            <person name="Staheli J.P."/>
            <person name="Dyen M.R."/>
            <person name="Basom R."/>
            <person name="Fitzgibbon M."/>
            <person name="Barcy S."/>
        </authorList>
    </citation>
    <scope>NUCLEOTIDE SEQUENCE [LARGE SCALE GENOMIC DNA]</scope>
</reference>
<dbReference type="GeneID" id="27912115"/>
<dbReference type="EMBL" id="KU351741">
    <property type="protein sequence ID" value="ANC96595.1"/>
    <property type="molecule type" value="Genomic_DNA"/>
</dbReference>
<dbReference type="KEGG" id="vg:27912115"/>
<dbReference type="Proteomes" id="UP000202843">
    <property type="component" value="Segment"/>
</dbReference>
<keyword evidence="2" id="KW-0946">Virion</keyword>
<dbReference type="InterPro" id="IPR057758">
    <property type="entry name" value="UL74A-like"/>
</dbReference>
<name>A0A191S3W7_9BETA</name>
<dbReference type="Pfam" id="PF25727">
    <property type="entry name" value="UL74A"/>
    <property type="match status" value="1"/>
</dbReference>
<keyword evidence="1" id="KW-0812">Transmembrane</keyword>
<dbReference type="OrthoDB" id="88at40272"/>
<protein>
    <submittedName>
        <fullName evidence="2">Envelope glycoprotein 24</fullName>
    </submittedName>
</protein>
<keyword evidence="2" id="KW-0261">Viral envelope protein</keyword>
<proteinExistence type="predicted"/>
<dbReference type="GO" id="GO:0019031">
    <property type="term" value="C:viral envelope"/>
    <property type="evidence" value="ECO:0007669"/>
    <property type="project" value="UniProtKB-KW"/>
</dbReference>
<keyword evidence="3" id="KW-1185">Reference proteome</keyword>